<dbReference type="InterPro" id="IPR005263">
    <property type="entry name" value="DapA"/>
</dbReference>
<dbReference type="GO" id="GO:0009089">
    <property type="term" value="P:lysine biosynthetic process via diaminopimelate"/>
    <property type="evidence" value="ECO:0007669"/>
    <property type="project" value="UniProtKB-UniRule"/>
</dbReference>
<dbReference type="AlphaFoldDB" id="A0A418X4K1"/>
<comment type="subunit">
    <text evidence="12">Homotetramer; dimer of dimers.</text>
</comment>
<comment type="pathway">
    <text evidence="2 12">Amino-acid biosynthesis; L-lysine biosynthesis via DAP pathway; (S)-tetrahydrodipicolinate from L-aspartate: step 3/4.</text>
</comment>
<evidence type="ECO:0000256" key="11">
    <source>
        <dbReference type="ARBA" id="ARBA00047836"/>
    </source>
</evidence>
<evidence type="ECO:0000256" key="6">
    <source>
        <dbReference type="ARBA" id="ARBA00022605"/>
    </source>
</evidence>
<evidence type="ECO:0000256" key="4">
    <source>
        <dbReference type="ARBA" id="ARBA00012086"/>
    </source>
</evidence>
<dbReference type="Pfam" id="PF00701">
    <property type="entry name" value="DHDPS"/>
    <property type="match status" value="1"/>
</dbReference>
<dbReference type="PRINTS" id="PR00146">
    <property type="entry name" value="DHPICSNTHASE"/>
</dbReference>
<dbReference type="InterPro" id="IPR020625">
    <property type="entry name" value="Schiff_base-form_aldolases_AS"/>
</dbReference>
<dbReference type="SUPFAM" id="SSF51569">
    <property type="entry name" value="Aldolase"/>
    <property type="match status" value="1"/>
</dbReference>
<dbReference type="PROSITE" id="PS00666">
    <property type="entry name" value="DHDPS_2"/>
    <property type="match status" value="1"/>
</dbReference>
<reference evidence="16 17" key="1">
    <citation type="submission" date="2018-09" db="EMBL/GenBank/DDBJ databases">
        <authorList>
            <person name="Zhu H."/>
        </authorList>
    </citation>
    <scope>NUCLEOTIDE SEQUENCE [LARGE SCALE GENOMIC DNA]</scope>
    <source>
        <strain evidence="16 17">K2R10-39</strain>
    </source>
</reference>
<dbReference type="OrthoDB" id="9782828at2"/>
<dbReference type="InterPro" id="IPR020624">
    <property type="entry name" value="Schiff_base-form_aldolases_CS"/>
</dbReference>
<evidence type="ECO:0000256" key="7">
    <source>
        <dbReference type="ARBA" id="ARBA00022915"/>
    </source>
</evidence>
<dbReference type="PIRSF" id="PIRSF001365">
    <property type="entry name" value="DHDPS"/>
    <property type="match status" value="1"/>
</dbReference>
<evidence type="ECO:0000313" key="16">
    <source>
        <dbReference type="EMBL" id="RJG07408.1"/>
    </source>
</evidence>
<organism evidence="16 17">
    <name type="scientific">Noviherbaspirillum cavernae</name>
    <dbReference type="NCBI Taxonomy" id="2320862"/>
    <lineage>
        <taxon>Bacteria</taxon>
        <taxon>Pseudomonadati</taxon>
        <taxon>Pseudomonadota</taxon>
        <taxon>Betaproteobacteria</taxon>
        <taxon>Burkholderiales</taxon>
        <taxon>Oxalobacteraceae</taxon>
        <taxon>Noviherbaspirillum</taxon>
    </lineage>
</organism>
<comment type="catalytic activity">
    <reaction evidence="11 12">
        <text>L-aspartate 4-semialdehyde + pyruvate = (2S,4S)-4-hydroxy-2,3,4,5-tetrahydrodipicolinate + H2O + H(+)</text>
        <dbReference type="Rhea" id="RHEA:34171"/>
        <dbReference type="ChEBI" id="CHEBI:15361"/>
        <dbReference type="ChEBI" id="CHEBI:15377"/>
        <dbReference type="ChEBI" id="CHEBI:15378"/>
        <dbReference type="ChEBI" id="CHEBI:67139"/>
        <dbReference type="ChEBI" id="CHEBI:537519"/>
        <dbReference type="EC" id="4.3.3.7"/>
    </reaction>
</comment>
<dbReference type="InterPro" id="IPR002220">
    <property type="entry name" value="DapA-like"/>
</dbReference>
<dbReference type="EC" id="4.3.3.7" evidence="4 12"/>
<dbReference type="GO" id="GO:0008840">
    <property type="term" value="F:4-hydroxy-tetrahydrodipicolinate synthase activity"/>
    <property type="evidence" value="ECO:0007669"/>
    <property type="project" value="UniProtKB-UniRule"/>
</dbReference>
<dbReference type="Gene3D" id="3.20.20.70">
    <property type="entry name" value="Aldolase class I"/>
    <property type="match status" value="1"/>
</dbReference>
<feature type="active site" description="Schiff-base intermediate with substrate" evidence="12 14">
    <location>
        <position position="170"/>
    </location>
</feature>
<dbReference type="HAMAP" id="MF_00418">
    <property type="entry name" value="DapA"/>
    <property type="match status" value="1"/>
</dbReference>
<dbReference type="SMART" id="SM01130">
    <property type="entry name" value="DHDPS"/>
    <property type="match status" value="1"/>
</dbReference>
<gene>
    <name evidence="12 16" type="primary">dapA</name>
    <name evidence="16" type="ORF">D3870_16640</name>
</gene>
<comment type="caution">
    <text evidence="16">The sequence shown here is derived from an EMBL/GenBank/DDBJ whole genome shotgun (WGS) entry which is preliminary data.</text>
</comment>
<feature type="binding site" evidence="12 15">
    <location>
        <position position="210"/>
    </location>
    <ligand>
        <name>pyruvate</name>
        <dbReference type="ChEBI" id="CHEBI:15361"/>
    </ligand>
</feature>
<evidence type="ECO:0000256" key="2">
    <source>
        <dbReference type="ARBA" id="ARBA00005120"/>
    </source>
</evidence>
<dbReference type="InterPro" id="IPR013785">
    <property type="entry name" value="Aldolase_TIM"/>
</dbReference>
<accession>A0A418X4K1</accession>
<keyword evidence="6 12" id="KW-0028">Amino-acid biosynthesis</keyword>
<evidence type="ECO:0000256" key="1">
    <source>
        <dbReference type="ARBA" id="ARBA00003294"/>
    </source>
</evidence>
<comment type="subcellular location">
    <subcellularLocation>
        <location evidence="12">Cytoplasm</location>
    </subcellularLocation>
</comment>
<dbReference type="NCBIfam" id="TIGR00674">
    <property type="entry name" value="dapA"/>
    <property type="match status" value="1"/>
</dbReference>
<evidence type="ECO:0000256" key="10">
    <source>
        <dbReference type="ARBA" id="ARBA00023270"/>
    </source>
</evidence>
<keyword evidence="9 12" id="KW-0456">Lyase</keyword>
<keyword evidence="17" id="KW-1185">Reference proteome</keyword>
<comment type="caution">
    <text evidence="12">Was originally thought to be a dihydrodipicolinate synthase (DHDPS), catalyzing the condensation of (S)-aspartate-beta-semialdehyde [(S)-ASA] and pyruvate to dihydrodipicolinate (DHDP). However, it was shown in E.coli that the product of the enzymatic reaction is not dihydrodipicolinate but in fact (4S)-4-hydroxy-2,3,4,5-tetrahydro-(2S)-dipicolinic acid (HTPA), and that the consecutive dehydration reaction leading to DHDP is not spontaneous but catalyzed by DapB.</text>
</comment>
<keyword evidence="8 12" id="KW-0457">Lysine biosynthesis</keyword>
<feature type="site" description="Part of a proton relay during catalysis" evidence="12">
    <location>
        <position position="53"/>
    </location>
</feature>
<dbReference type="PROSITE" id="PS00665">
    <property type="entry name" value="DHDPS_1"/>
    <property type="match status" value="1"/>
</dbReference>
<dbReference type="EMBL" id="QYUN01000002">
    <property type="protein sequence ID" value="RJG07408.1"/>
    <property type="molecule type" value="Genomic_DNA"/>
</dbReference>
<comment type="similarity">
    <text evidence="3 12 13">Belongs to the DapA family.</text>
</comment>
<keyword evidence="10 12" id="KW-0704">Schiff base</keyword>
<evidence type="ECO:0000256" key="15">
    <source>
        <dbReference type="PIRSR" id="PIRSR001365-2"/>
    </source>
</evidence>
<protein>
    <recommendedName>
        <fullName evidence="4 12">4-hydroxy-tetrahydrodipicolinate synthase</fullName>
        <shortName evidence="12">HTPA synthase</shortName>
        <ecNumber evidence="4 12">4.3.3.7</ecNumber>
    </recommendedName>
</protein>
<evidence type="ECO:0000256" key="9">
    <source>
        <dbReference type="ARBA" id="ARBA00023239"/>
    </source>
</evidence>
<evidence type="ECO:0000256" key="13">
    <source>
        <dbReference type="PIRNR" id="PIRNR001365"/>
    </source>
</evidence>
<dbReference type="PANTHER" id="PTHR12128:SF66">
    <property type="entry name" value="4-HYDROXY-2-OXOGLUTARATE ALDOLASE, MITOCHONDRIAL"/>
    <property type="match status" value="1"/>
</dbReference>
<keyword evidence="7 12" id="KW-0220">Diaminopimelate biosynthesis</keyword>
<evidence type="ECO:0000256" key="8">
    <source>
        <dbReference type="ARBA" id="ARBA00023154"/>
    </source>
</evidence>
<evidence type="ECO:0000313" key="17">
    <source>
        <dbReference type="Proteomes" id="UP000285190"/>
    </source>
</evidence>
<dbReference type="Proteomes" id="UP000285190">
    <property type="component" value="Unassembled WGS sequence"/>
</dbReference>
<sequence length="300" mass="31650">MNPERTSTTPLFEGIWVPIVTPFRDGHIDLDAAQGLTTHLVDSGVHGLVVCGTTGEAATLDDGEQADMLAAVLEAAGRRCPVAIGIGGSDTRAVARQAARYNRAPLAGLLISAPSYVRPSQQGILHHFRAIAEVTDKPIALYNIPARTGVNIDAATALSLSADPRFAAIKECGGNMPQLAALINHTPLKVLCGDDALILVTLCLGGHGAITAAAHIRPDLFVRLFDLVRSNRIGQARTLFKAMLPLIQLLFSEPNPGPVKAALAMQGWIGDELRLPMTPMSADGKKALAIALERMMALPG</sequence>
<feature type="active site" description="Proton donor/acceptor" evidence="12 14">
    <location>
        <position position="142"/>
    </location>
</feature>
<dbReference type="GO" id="GO:0019877">
    <property type="term" value="P:diaminopimelate biosynthetic process"/>
    <property type="evidence" value="ECO:0007669"/>
    <property type="project" value="UniProtKB-UniRule"/>
</dbReference>
<keyword evidence="5 12" id="KW-0963">Cytoplasm</keyword>
<dbReference type="RefSeq" id="WP_119740835.1">
    <property type="nucleotide sequence ID" value="NZ_QYUN01000002.1"/>
</dbReference>
<proteinExistence type="inferred from homology"/>
<feature type="site" description="Part of a proton relay during catalysis" evidence="12">
    <location>
        <position position="116"/>
    </location>
</feature>
<dbReference type="UniPathway" id="UPA00034">
    <property type="reaction ID" value="UER00017"/>
</dbReference>
<evidence type="ECO:0000256" key="5">
    <source>
        <dbReference type="ARBA" id="ARBA00022490"/>
    </source>
</evidence>
<evidence type="ECO:0000256" key="14">
    <source>
        <dbReference type="PIRSR" id="PIRSR001365-1"/>
    </source>
</evidence>
<dbReference type="CDD" id="cd00950">
    <property type="entry name" value="DHDPS"/>
    <property type="match status" value="1"/>
</dbReference>
<dbReference type="PANTHER" id="PTHR12128">
    <property type="entry name" value="DIHYDRODIPICOLINATE SYNTHASE"/>
    <property type="match status" value="1"/>
</dbReference>
<comment type="function">
    <text evidence="1 12">Catalyzes the condensation of (S)-aspartate-beta-semialdehyde [(S)-ASA] and pyruvate to 4-hydroxy-tetrahydrodipicolinate (HTPA).</text>
</comment>
<name>A0A418X4K1_9BURK</name>
<evidence type="ECO:0000256" key="3">
    <source>
        <dbReference type="ARBA" id="ARBA00007592"/>
    </source>
</evidence>
<dbReference type="GO" id="GO:0005829">
    <property type="term" value="C:cytosol"/>
    <property type="evidence" value="ECO:0007669"/>
    <property type="project" value="TreeGrafter"/>
</dbReference>
<feature type="binding site" evidence="12 15">
    <location>
        <position position="54"/>
    </location>
    <ligand>
        <name>pyruvate</name>
        <dbReference type="ChEBI" id="CHEBI:15361"/>
    </ligand>
</feature>
<evidence type="ECO:0000256" key="12">
    <source>
        <dbReference type="HAMAP-Rule" id="MF_00418"/>
    </source>
</evidence>